<dbReference type="InterPro" id="IPR003347">
    <property type="entry name" value="JmjC_dom"/>
</dbReference>
<organism evidence="2 3">
    <name type="scientific">Aphanomyces euteiches</name>
    <dbReference type="NCBI Taxonomy" id="100861"/>
    <lineage>
        <taxon>Eukaryota</taxon>
        <taxon>Sar</taxon>
        <taxon>Stramenopiles</taxon>
        <taxon>Oomycota</taxon>
        <taxon>Saprolegniomycetes</taxon>
        <taxon>Saprolegniales</taxon>
        <taxon>Verrucalvaceae</taxon>
        <taxon>Aphanomyces</taxon>
    </lineage>
</organism>
<comment type="caution">
    <text evidence="2">The sequence shown here is derived from an EMBL/GenBank/DDBJ whole genome shotgun (WGS) entry which is preliminary data.</text>
</comment>
<name>A0A6G0WBZ8_9STRA</name>
<dbReference type="GO" id="GO:0043565">
    <property type="term" value="F:sequence-specific DNA binding"/>
    <property type="evidence" value="ECO:0007669"/>
    <property type="project" value="TreeGrafter"/>
</dbReference>
<dbReference type="SUPFAM" id="SSF51197">
    <property type="entry name" value="Clavaminate synthase-like"/>
    <property type="match status" value="1"/>
</dbReference>
<feature type="domain" description="JmjC" evidence="1">
    <location>
        <begin position="109"/>
        <end position="265"/>
    </location>
</feature>
<evidence type="ECO:0000259" key="1">
    <source>
        <dbReference type="PROSITE" id="PS51184"/>
    </source>
</evidence>
<keyword evidence="3" id="KW-1185">Reference proteome</keyword>
<dbReference type="GO" id="GO:0016706">
    <property type="term" value="F:2-oxoglutarate-dependent dioxygenase activity"/>
    <property type="evidence" value="ECO:0007669"/>
    <property type="project" value="TreeGrafter"/>
</dbReference>
<reference evidence="2 3" key="1">
    <citation type="submission" date="2019-07" db="EMBL/GenBank/DDBJ databases">
        <title>Genomics analysis of Aphanomyces spp. identifies a new class of oomycete effector associated with host adaptation.</title>
        <authorList>
            <person name="Gaulin E."/>
        </authorList>
    </citation>
    <scope>NUCLEOTIDE SEQUENCE [LARGE SCALE GENOMIC DNA]</scope>
    <source>
        <strain evidence="2 3">ATCC 201684</strain>
    </source>
</reference>
<dbReference type="SMART" id="SM00558">
    <property type="entry name" value="JmjC"/>
    <property type="match status" value="1"/>
</dbReference>
<dbReference type="AlphaFoldDB" id="A0A6G0WBZ8"/>
<gene>
    <name evidence="2" type="ORF">Ae201684_017369</name>
</gene>
<dbReference type="PANTHER" id="PTHR12480:SF6">
    <property type="entry name" value="2-OXOGLUTARATE AND IRON-DEPENDENT OXYGENASE JMJD4"/>
    <property type="match status" value="1"/>
</dbReference>
<dbReference type="EMBL" id="VJMJ01000295">
    <property type="protein sequence ID" value="KAF0723793.1"/>
    <property type="molecule type" value="Genomic_DNA"/>
</dbReference>
<proteinExistence type="predicted"/>
<dbReference type="Pfam" id="PF13621">
    <property type="entry name" value="Cupin_8"/>
    <property type="match status" value="1"/>
</dbReference>
<dbReference type="Proteomes" id="UP000481153">
    <property type="component" value="Unassembled WGS sequence"/>
</dbReference>
<dbReference type="Gene3D" id="2.60.120.650">
    <property type="entry name" value="Cupin"/>
    <property type="match status" value="1"/>
</dbReference>
<dbReference type="PANTHER" id="PTHR12480">
    <property type="entry name" value="ARGININE DEMETHYLASE AND LYSYL-HYDROXYLASE JMJD"/>
    <property type="match status" value="1"/>
</dbReference>
<sequence>MADEIAVVDGEFLSYEEFCAEFMAKNVPVLIKNIGKDWSVFQRWIQSDGRLDRAYLTQMYGQAQVPVVSYDTSNAYGEEDRSTVSLETYMAGLEETPPPKRYMKDWHFTRDFPNDSIYITPRFFTDDWLNWWWDRKGGDDYRFVYLGPKGSFTPLHHDVLQSYSWSINIAGQKEWILFPPSETWKLKNRFGRTPSGSIKTCDPAEFPHAASAQRLTIVQDIGTALFVPSGWFHQVTNLTETLSINHNWFNAYTLRLIWVFFQQELQAVEHEIAHCRDSFESVAEWREHCQLILRANIGMNYDEFHQLLQSKADELGHGSNANRRHDAAFALDEVVEKGFFQAERKL</sequence>
<accession>A0A6G0WBZ8</accession>
<dbReference type="GO" id="GO:0005737">
    <property type="term" value="C:cytoplasm"/>
    <property type="evidence" value="ECO:0007669"/>
    <property type="project" value="TreeGrafter"/>
</dbReference>
<dbReference type="InterPro" id="IPR041667">
    <property type="entry name" value="Cupin_8"/>
</dbReference>
<evidence type="ECO:0000313" key="3">
    <source>
        <dbReference type="Proteomes" id="UP000481153"/>
    </source>
</evidence>
<protein>
    <recommendedName>
        <fullName evidence="1">JmjC domain-containing protein</fullName>
    </recommendedName>
</protein>
<dbReference type="PROSITE" id="PS51184">
    <property type="entry name" value="JMJC"/>
    <property type="match status" value="1"/>
</dbReference>
<evidence type="ECO:0000313" key="2">
    <source>
        <dbReference type="EMBL" id="KAF0723793.1"/>
    </source>
</evidence>
<dbReference type="VEuPathDB" id="FungiDB:AeMF1_003936"/>
<dbReference type="GO" id="GO:0045905">
    <property type="term" value="P:positive regulation of translational termination"/>
    <property type="evidence" value="ECO:0007669"/>
    <property type="project" value="TreeGrafter"/>
</dbReference>
<dbReference type="InterPro" id="IPR050910">
    <property type="entry name" value="JMJD6_ArgDemeth/LysHydrox"/>
</dbReference>
<dbReference type="GO" id="GO:0005634">
    <property type="term" value="C:nucleus"/>
    <property type="evidence" value="ECO:0007669"/>
    <property type="project" value="TreeGrafter"/>
</dbReference>